<dbReference type="EMBL" id="FTOD01000011">
    <property type="protein sequence ID" value="SIT05650.1"/>
    <property type="molecule type" value="Genomic_DNA"/>
</dbReference>
<evidence type="ECO:0000313" key="2">
    <source>
        <dbReference type="Proteomes" id="UP000186795"/>
    </source>
</evidence>
<name>A0A1N7P534_9BACL</name>
<sequence length="30" mass="3834">MMLPRFFFASRFPPLTSQMRFHMEENYHER</sequence>
<reference evidence="2" key="1">
    <citation type="submission" date="2017-01" db="EMBL/GenBank/DDBJ databases">
        <authorList>
            <person name="Varghese N."/>
            <person name="Submissions S."/>
        </authorList>
    </citation>
    <scope>NUCLEOTIDE SEQUENCE [LARGE SCALE GENOMIC DNA]</scope>
    <source>
        <strain evidence="2">DSM 45196</strain>
    </source>
</reference>
<keyword evidence="2" id="KW-1185">Reference proteome</keyword>
<accession>A0A1N7P534</accession>
<organism evidence="1 2">
    <name type="scientific">Kroppenstedtia eburnea</name>
    <dbReference type="NCBI Taxonomy" id="714067"/>
    <lineage>
        <taxon>Bacteria</taxon>
        <taxon>Bacillati</taxon>
        <taxon>Bacillota</taxon>
        <taxon>Bacilli</taxon>
        <taxon>Bacillales</taxon>
        <taxon>Thermoactinomycetaceae</taxon>
        <taxon>Kroppenstedtia</taxon>
    </lineage>
</organism>
<gene>
    <name evidence="1" type="ORF">SAMN05421790_11169</name>
</gene>
<dbReference type="Proteomes" id="UP000186795">
    <property type="component" value="Unassembled WGS sequence"/>
</dbReference>
<proteinExistence type="predicted"/>
<evidence type="ECO:0000313" key="1">
    <source>
        <dbReference type="EMBL" id="SIT05650.1"/>
    </source>
</evidence>
<dbReference type="AlphaFoldDB" id="A0A1N7P534"/>
<protein>
    <submittedName>
        <fullName evidence="1">Uncharacterized protein</fullName>
    </submittedName>
</protein>